<feature type="compositionally biased region" description="Low complexity" evidence="1">
    <location>
        <begin position="237"/>
        <end position="266"/>
    </location>
</feature>
<feature type="region of interest" description="Disordered" evidence="1">
    <location>
        <begin position="96"/>
        <end position="145"/>
    </location>
</feature>
<evidence type="ECO:0000313" key="2">
    <source>
        <dbReference type="EMBL" id="MBW0482649.1"/>
    </source>
</evidence>
<protein>
    <submittedName>
        <fullName evidence="2">Uncharacterized protein</fullName>
    </submittedName>
</protein>
<feature type="compositionally biased region" description="Low complexity" evidence="1">
    <location>
        <begin position="1854"/>
        <end position="1864"/>
    </location>
</feature>
<feature type="compositionally biased region" description="Basic and acidic residues" evidence="1">
    <location>
        <begin position="72"/>
        <end position="86"/>
    </location>
</feature>
<feature type="region of interest" description="Disordered" evidence="1">
    <location>
        <begin position="749"/>
        <end position="786"/>
    </location>
</feature>
<feature type="compositionally biased region" description="Polar residues" evidence="1">
    <location>
        <begin position="201"/>
        <end position="221"/>
    </location>
</feature>
<feature type="region of interest" description="Disordered" evidence="1">
    <location>
        <begin position="622"/>
        <end position="646"/>
    </location>
</feature>
<dbReference type="EMBL" id="AVOT02006877">
    <property type="protein sequence ID" value="MBW0482649.1"/>
    <property type="molecule type" value="Genomic_DNA"/>
</dbReference>
<dbReference type="Proteomes" id="UP000765509">
    <property type="component" value="Unassembled WGS sequence"/>
</dbReference>
<feature type="region of interest" description="Disordered" evidence="1">
    <location>
        <begin position="913"/>
        <end position="944"/>
    </location>
</feature>
<feature type="compositionally biased region" description="Polar residues" evidence="1">
    <location>
        <begin position="1697"/>
        <end position="1708"/>
    </location>
</feature>
<feature type="region of interest" description="Disordered" evidence="1">
    <location>
        <begin position="1625"/>
        <end position="1651"/>
    </location>
</feature>
<feature type="compositionally biased region" description="Polar residues" evidence="1">
    <location>
        <begin position="1055"/>
        <end position="1068"/>
    </location>
</feature>
<feature type="compositionally biased region" description="Low complexity" evidence="1">
    <location>
        <begin position="1635"/>
        <end position="1648"/>
    </location>
</feature>
<feature type="region of interest" description="Disordered" evidence="1">
    <location>
        <begin position="1038"/>
        <end position="1071"/>
    </location>
</feature>
<feature type="region of interest" description="Disordered" evidence="1">
    <location>
        <begin position="1519"/>
        <end position="1591"/>
    </location>
</feature>
<sequence length="1924" mass="209736">MAPSIPYRARHSHPINGPSLVPQHLLNPSTPSPRLSRPKINPYKAFTAQDLDGFVGSITTKIRNALIGNSNEHHQSLDSTSSKKDVFGNCHSIQDDALPSQAIPKPSSSTHSTNQAQPSQDILKPKQSLTPQTISSSKSHHHRSPDHDIIQSHIDIDDDFQDSSKLESDLQVIDSDSDNHSHSSPKSNTNQIISIDDTDQESSSQSAKDSGSEDASCQSNAEEYPSPIEIDDDENSSSESINSTPSSHSIISQSHLSPQHLSSSSPITDKVEHYGSSVEEDQISEMNKLSAIPTDQEFGQSYDLDYANAHHIHQADKSASLGRPTNVPHHHITSHPTIETRQVKESVENAVFRHSSYDGDIVGHDLPVDLSAETENAYQDGEFDGEPIADGDFGFPLADLDSRLEKGPLNSHLSPKIPSLPSQLLNFSDLPSLSTLNECPFLKESSGHVTKMEPIEIEDDNDLFEGDKDLSLLHQSQKNVHQFDSDSDQLDEGLHPSFLPVLDKSPKHQNSHLPQMVDPCEVKHDQSSSQFLSRNNKFGDFLRQVEQHEYQLDVNGPAESTPIQTSVLSTTIANVSHSLALNLIKPTLPKENENLATIVSQQIATPSSTSIFSAAQTTSNHVPMSKNSEAQDISPPISPTHEARSTSQPETVITLWGDVPSAGQTQPKEQTFMHEVDFRPLPSHHNSLLLSGQDWVPAVSTNFPSKSQILQQNGFRISPEASKIKFTLPHPFSLRSIVDLDDNIKSATCNESSSLHKPEISSENSSTQRLSSRHEDDDVDMLASSPIDHKPDTLLVPLVKSDVAEIDKQDCLFPDENPPNDEAVSASPANHIVRIGQLEQDISDELVAESLLANSIKPATLDENVATSSLHSNDSIVPSFNLDTLLTDYICNDPDENGLSVKGSASAPAVTFAPSPAHTAELSSSSHSDDNLADPNSDAGVKLSPNKLNISISSLTVEPHTPITSTTQGQRTSSEFSERCMYRGPASYITSSAPSSVAVSDASLSPASIAPPPPLPSASMGAPTEAVGLTNQITRCASNASSTHAEPPSPSTSTRQRSAPITQEQVNTPGLPHIEETLEARTSPASDLPDPLDSPPPMNHVLIPHCAHSIPQEMSQASSVVAQPPSPSFSAIADGSRLSLAASAPSLSFHSNSPELSIFADQNPSGILEPIDHSLPEARLAIKPSDLPRTWLSQHAQLTTPDVGEVATLTSLVRTSSVLEPQFNQLDLLEEDLSAVMEKNPVDVNPLSQPQDQPEAQSPKDCNDLNNSFAKADDQVDALRSTQNKPNISHNSHEATEIEDNNLKAKTSARQTSKAFDNHISPTGCDDAIVKAPSILPNQVTVASTPPSTGIDGIQLSCRPDRAIKPNQGESSGMGHEVELTKSTMLDETETSTVSSLKRNQPKRRSKQKELINTPRGENVQVEPVGELTRESELKEILRKRRSSKRLFNENAGELSNQRKDLTDQASGKKSVKRARTIARSEAGTDGEAELSMNSDLNENELSETSLRVQLPRAAKKLSAASNQDRFKQIDQEKLLPDVSRSHSNPTGTRTSPSTTSSSPNLRRAASGCKTSSAIEDENQILPSHHRKRARNIRTSVASPAAETNSNMLPSISVVVPSSKLGVPSQNFTSKNGTSSPQPQSLSPLSSQKEANPTLKILQLGNPELELMIPKRRLHQHNSKTLSFSLEHVQQSHESSKANLESTGLSKTSHLKPIRRKQSDNDIRQLPPSVPPVTRSHCHFIRLKLNSPRKEFDTFMVPQCSIGDEETKTKMIESNVIEEDNLTMEEQSRGIKVGHDGRRHEEEKESVEIDFEIDEDTMAVLIEIVGLSLIQEGLVEVLMPKIEKNDDQKNVFKSPPSSSQTSISKNENRRDSFNIKNRAMPATKSNKRKIERVETEKSLNPNLNKKRYVGSSNPNSEADENQLR</sequence>
<accession>A0A9Q3GXL2</accession>
<evidence type="ECO:0000256" key="1">
    <source>
        <dbReference type="SAM" id="MobiDB-lite"/>
    </source>
</evidence>
<feature type="compositionally biased region" description="Polar residues" evidence="1">
    <location>
        <begin position="127"/>
        <end position="137"/>
    </location>
</feature>
<feature type="compositionally biased region" description="Low complexity" evidence="1">
    <location>
        <begin position="1546"/>
        <end position="1560"/>
    </location>
</feature>
<name>A0A9Q3GXL2_9BASI</name>
<evidence type="ECO:0000313" key="3">
    <source>
        <dbReference type="Proteomes" id="UP000765509"/>
    </source>
</evidence>
<feature type="compositionally biased region" description="Polar residues" evidence="1">
    <location>
        <begin position="761"/>
        <end position="770"/>
    </location>
</feature>
<reference evidence="2" key="1">
    <citation type="submission" date="2021-03" db="EMBL/GenBank/DDBJ databases">
        <title>Draft genome sequence of rust myrtle Austropuccinia psidii MF-1, a brazilian biotype.</title>
        <authorList>
            <person name="Quecine M.C."/>
            <person name="Pachon D.M.R."/>
            <person name="Bonatelli M.L."/>
            <person name="Correr F.H."/>
            <person name="Franceschini L.M."/>
            <person name="Leite T.F."/>
            <person name="Margarido G.R.A."/>
            <person name="Almeida C.A."/>
            <person name="Ferrarezi J.A."/>
            <person name="Labate C.A."/>
        </authorList>
    </citation>
    <scope>NUCLEOTIDE SEQUENCE</scope>
    <source>
        <strain evidence="2">MF-1</strain>
    </source>
</reference>
<feature type="region of interest" description="Disordered" evidence="1">
    <location>
        <begin position="1847"/>
        <end position="1924"/>
    </location>
</feature>
<feature type="region of interest" description="Disordered" evidence="1">
    <location>
        <begin position="1695"/>
        <end position="1716"/>
    </location>
</feature>
<feature type="compositionally biased region" description="Basic and acidic residues" evidence="1">
    <location>
        <begin position="1525"/>
        <end position="1536"/>
    </location>
</feature>
<gene>
    <name evidence="2" type="ORF">O181_022364</name>
</gene>
<proteinExistence type="predicted"/>
<feature type="compositionally biased region" description="Polar residues" evidence="1">
    <location>
        <begin position="1383"/>
        <end position="1399"/>
    </location>
</feature>
<feature type="region of interest" description="Disordered" evidence="1">
    <location>
        <begin position="1003"/>
        <end position="1023"/>
    </location>
</feature>
<comment type="caution">
    <text evidence="2">The sequence shown here is derived from an EMBL/GenBank/DDBJ whole genome shotgun (WGS) entry which is preliminary data.</text>
</comment>
<feature type="region of interest" description="Disordered" evidence="1">
    <location>
        <begin position="1449"/>
        <end position="1504"/>
    </location>
</feature>
<feature type="compositionally biased region" description="Polar residues" evidence="1">
    <location>
        <begin position="622"/>
        <end position="631"/>
    </location>
</feature>
<feature type="region of interest" description="Disordered" evidence="1">
    <location>
        <begin position="315"/>
        <end position="335"/>
    </location>
</feature>
<feature type="compositionally biased region" description="Polar residues" evidence="1">
    <location>
        <begin position="106"/>
        <end position="120"/>
    </location>
</feature>
<feature type="compositionally biased region" description="Polar residues" evidence="1">
    <location>
        <begin position="1625"/>
        <end position="1634"/>
    </location>
</feature>
<dbReference type="OrthoDB" id="2502581at2759"/>
<feature type="region of interest" description="Disordered" evidence="1">
    <location>
        <begin position="72"/>
        <end position="91"/>
    </location>
</feature>
<feature type="region of interest" description="Disordered" evidence="1">
    <location>
        <begin position="1242"/>
        <end position="1267"/>
    </location>
</feature>
<feature type="compositionally biased region" description="Polar residues" evidence="1">
    <location>
        <begin position="1246"/>
        <end position="1256"/>
    </location>
</feature>
<organism evidence="2 3">
    <name type="scientific">Austropuccinia psidii MF-1</name>
    <dbReference type="NCBI Taxonomy" id="1389203"/>
    <lineage>
        <taxon>Eukaryota</taxon>
        <taxon>Fungi</taxon>
        <taxon>Dikarya</taxon>
        <taxon>Basidiomycota</taxon>
        <taxon>Pucciniomycotina</taxon>
        <taxon>Pucciniomycetes</taxon>
        <taxon>Pucciniales</taxon>
        <taxon>Sphaerophragmiaceae</taxon>
        <taxon>Austropuccinia</taxon>
    </lineage>
</organism>
<feature type="region of interest" description="Disordered" evidence="1">
    <location>
        <begin position="165"/>
        <end position="278"/>
    </location>
</feature>
<keyword evidence="3" id="KW-1185">Reference proteome</keyword>
<feature type="region of interest" description="Disordered" evidence="1">
    <location>
        <begin position="1"/>
        <end position="39"/>
    </location>
</feature>
<feature type="region of interest" description="Disordered" evidence="1">
    <location>
        <begin position="1383"/>
        <end position="1432"/>
    </location>
</feature>